<reference evidence="3" key="1">
    <citation type="submission" date="2018-12" db="EMBL/GenBank/DDBJ databases">
        <title>Tengunoibacter tsumagoiensis gen. nov., sp. nov., Dictyobacter kobayashii sp. nov., D. alpinus sp. nov., and D. joshuensis sp. nov. and description of Dictyobacteraceae fam. nov. within the order Ktedonobacterales isolated from Tengu-no-mugimeshi.</title>
        <authorList>
            <person name="Wang C.M."/>
            <person name="Zheng Y."/>
            <person name="Sakai Y."/>
            <person name="Toyoda A."/>
            <person name="Minakuchi Y."/>
            <person name="Abe K."/>
            <person name="Yokota A."/>
            <person name="Yabe S."/>
        </authorList>
    </citation>
    <scope>NUCLEOTIDE SEQUENCE [LARGE SCALE GENOMIC DNA]</scope>
    <source>
        <strain evidence="3">Uno16</strain>
    </source>
</reference>
<evidence type="ECO:0000313" key="2">
    <source>
        <dbReference type="EMBL" id="GCE32047.1"/>
    </source>
</evidence>
<dbReference type="AlphaFoldDB" id="A0A402BL07"/>
<comment type="caution">
    <text evidence="2">The sequence shown here is derived from an EMBL/GenBank/DDBJ whole genome shotgun (WGS) entry which is preliminary data.</text>
</comment>
<dbReference type="RefSeq" id="WP_126632057.1">
    <property type="nucleotide sequence ID" value="NZ_BIFT01000003.1"/>
</dbReference>
<keyword evidence="3" id="KW-1185">Reference proteome</keyword>
<organism evidence="2 3">
    <name type="scientific">Dictyobacter alpinus</name>
    <dbReference type="NCBI Taxonomy" id="2014873"/>
    <lineage>
        <taxon>Bacteria</taxon>
        <taxon>Bacillati</taxon>
        <taxon>Chloroflexota</taxon>
        <taxon>Ktedonobacteria</taxon>
        <taxon>Ktedonobacterales</taxon>
        <taxon>Dictyobacteraceae</taxon>
        <taxon>Dictyobacter</taxon>
    </lineage>
</organism>
<gene>
    <name evidence="2" type="ORF">KDA_75310</name>
</gene>
<feature type="region of interest" description="Disordered" evidence="1">
    <location>
        <begin position="403"/>
        <end position="437"/>
    </location>
</feature>
<evidence type="ECO:0000256" key="1">
    <source>
        <dbReference type="SAM" id="MobiDB-lite"/>
    </source>
</evidence>
<sequence>MHYSSWVSSEVVRRSYRSMSAIPFTRHIHPRANDPSWEFGWRMNGNWRRLLHLPEESYALDLASHAGVIVGLSEEGVHMTQLRIAVNAARQGWKVVLFDAQSSERKAAEFVAAMRQAGLGDTYVSSRTDEHGTTERTSTAHGTRTDGDHSYPEISPHALDDALQCLLGGKDPFSDMSAHIMPPHGLLEQVRREPFEEPPPAVPYESANAVYLGLNVWEGAQEAQDTAQACLSDFTRFLSTTRTRHVLLLIEHPALLFNMQEICPLFALLEQAQGSMFVSARSVADFGKEAPRLLKNARTLIAHRSTPEPFEPYVSQRGWNQRPFFGEAIRQFHRDECFVIHAGQATPVRVNPIFIDTDGVVGSRLSPRPSTDGPAAARIPWLDLDIQDAEFEEFLASAFGPLAQDRSNEQAMPPQRKGARQTRPRRGRTRSAELLSNDRSHLRSALSLLGREH</sequence>
<dbReference type="Proteomes" id="UP000287171">
    <property type="component" value="Unassembled WGS sequence"/>
</dbReference>
<accession>A0A402BL07</accession>
<evidence type="ECO:0000313" key="3">
    <source>
        <dbReference type="Proteomes" id="UP000287171"/>
    </source>
</evidence>
<name>A0A402BL07_9CHLR</name>
<protein>
    <recommendedName>
        <fullName evidence="4">TraD/TraG TraM recognition site domain-containing protein</fullName>
    </recommendedName>
</protein>
<feature type="compositionally biased region" description="Basic residues" evidence="1">
    <location>
        <begin position="417"/>
        <end position="429"/>
    </location>
</feature>
<evidence type="ECO:0008006" key="4">
    <source>
        <dbReference type="Google" id="ProtNLM"/>
    </source>
</evidence>
<dbReference type="EMBL" id="BIFT01000003">
    <property type="protein sequence ID" value="GCE32047.1"/>
    <property type="molecule type" value="Genomic_DNA"/>
</dbReference>
<feature type="region of interest" description="Disordered" evidence="1">
    <location>
        <begin position="123"/>
        <end position="150"/>
    </location>
</feature>
<proteinExistence type="predicted"/>